<sequence>MSTTHETIALIDGRTKANGLAYTARVIREGRPAGDRFMQYFDNGQVLADVIRAGLYRIAKEDEQVAENIFKYLCDEDVLASVVAVEKAEKTAEGMTQKPRMEVLDLMAQWAADSWDYDLEDTEGFEFHRNELREYRIRLEQEREAEEAARILAFAKSIGCANNLPLARKLDSFEKRLNAGFSTRR</sequence>
<organism evidence="1 2">
    <name type="scientific">Ferranicluibacter rubi</name>
    <dbReference type="NCBI Taxonomy" id="2715133"/>
    <lineage>
        <taxon>Bacteria</taxon>
        <taxon>Pseudomonadati</taxon>
        <taxon>Pseudomonadota</taxon>
        <taxon>Alphaproteobacteria</taxon>
        <taxon>Hyphomicrobiales</taxon>
        <taxon>Rhizobiaceae</taxon>
        <taxon>Ferranicluibacter</taxon>
    </lineage>
</organism>
<dbReference type="AlphaFoldDB" id="A0AA44CES6"/>
<accession>A0AA44CES6</accession>
<dbReference type="Proteomes" id="UP001155840">
    <property type="component" value="Unassembled WGS sequence"/>
</dbReference>
<evidence type="ECO:0000313" key="1">
    <source>
        <dbReference type="EMBL" id="NHT78951.1"/>
    </source>
</evidence>
<gene>
    <name evidence="1" type="ORF">G8E10_24945</name>
</gene>
<dbReference type="EMBL" id="JAANCM010000023">
    <property type="protein sequence ID" value="NHT78951.1"/>
    <property type="molecule type" value="Genomic_DNA"/>
</dbReference>
<evidence type="ECO:0000313" key="2">
    <source>
        <dbReference type="Proteomes" id="UP001155840"/>
    </source>
</evidence>
<dbReference type="RefSeq" id="WP_167131111.1">
    <property type="nucleotide sequence ID" value="NZ_JAANCM010000023.1"/>
</dbReference>
<proteinExistence type="predicted"/>
<keyword evidence="2" id="KW-1185">Reference proteome</keyword>
<protein>
    <submittedName>
        <fullName evidence="1">Uncharacterized protein</fullName>
    </submittedName>
</protein>
<name>A0AA44CES6_9HYPH</name>
<comment type="caution">
    <text evidence="1">The sequence shown here is derived from an EMBL/GenBank/DDBJ whole genome shotgun (WGS) entry which is preliminary data.</text>
</comment>
<reference evidence="1" key="1">
    <citation type="submission" date="2020-03" db="EMBL/GenBank/DDBJ databases">
        <title>Ferranicluibacter endophyticum gen. nov., sp. nov., a new genus isolated from Rubus ulmifolius Schott. stem.</title>
        <authorList>
            <person name="Roca-Couso R."/>
            <person name="Flores-Felix J.D."/>
            <person name="Igual J.M."/>
            <person name="Rivas R."/>
        </authorList>
    </citation>
    <scope>NUCLEOTIDE SEQUENCE</scope>
    <source>
        <strain evidence="1">CRRU44</strain>
    </source>
</reference>